<reference evidence="2 3" key="1">
    <citation type="journal article" date="2016" name="Mol. Biol. Evol.">
        <title>Comparative Genomics of Early-Diverging Mushroom-Forming Fungi Provides Insights into the Origins of Lignocellulose Decay Capabilities.</title>
        <authorList>
            <person name="Nagy L.G."/>
            <person name="Riley R."/>
            <person name="Tritt A."/>
            <person name="Adam C."/>
            <person name="Daum C."/>
            <person name="Floudas D."/>
            <person name="Sun H."/>
            <person name="Yadav J.S."/>
            <person name="Pangilinan J."/>
            <person name="Larsson K.H."/>
            <person name="Matsuura K."/>
            <person name="Barry K."/>
            <person name="Labutti K."/>
            <person name="Kuo R."/>
            <person name="Ohm R.A."/>
            <person name="Bhattacharya S.S."/>
            <person name="Shirouzu T."/>
            <person name="Yoshinaga Y."/>
            <person name="Martin F.M."/>
            <person name="Grigoriev I.V."/>
            <person name="Hibbett D.S."/>
        </authorList>
    </citation>
    <scope>NUCLEOTIDE SEQUENCE [LARGE SCALE GENOMIC DNA]</scope>
    <source>
        <strain evidence="2 3">CBS 109695</strain>
    </source>
</reference>
<accession>A0A166LWN8</accession>
<evidence type="ECO:0000313" key="2">
    <source>
        <dbReference type="EMBL" id="KZP23394.1"/>
    </source>
</evidence>
<feature type="region of interest" description="Disordered" evidence="1">
    <location>
        <begin position="231"/>
        <end position="250"/>
    </location>
</feature>
<gene>
    <name evidence="2" type="ORF">FIBSPDRAFT_1015425</name>
</gene>
<name>A0A166LWN8_9AGAM</name>
<evidence type="ECO:0000256" key="1">
    <source>
        <dbReference type="SAM" id="MobiDB-lite"/>
    </source>
</evidence>
<feature type="region of interest" description="Disordered" evidence="1">
    <location>
        <begin position="157"/>
        <end position="196"/>
    </location>
</feature>
<evidence type="ECO:0000313" key="3">
    <source>
        <dbReference type="Proteomes" id="UP000076532"/>
    </source>
</evidence>
<proteinExistence type="predicted"/>
<dbReference type="AlphaFoldDB" id="A0A166LWN8"/>
<keyword evidence="3" id="KW-1185">Reference proteome</keyword>
<protein>
    <submittedName>
        <fullName evidence="2">Uncharacterized protein</fullName>
    </submittedName>
</protein>
<sequence length="272" mass="29323">MVRHALPSFVWYPSKSIPVLPGSAFSFTQTKQSQKLYNLPLSLHIIQQHSLHPLPHASSLPPNPTTLLAMQFFKSTLFVAIAVAASFVAAAPAQSECLPLIGKCTFDSDCCSNECIASSASHGFAPLGWLDHRPYLLGNYGHRIAFSKHPPALTFLSPPDHSSSPAAIGVPPPPIQSNGASQDTTPPSTPTPSQVDPKKFLVDMAVDIMDGAGLPPHSSAPKDWMQATFKEPPHWSDSVAPAASRRNGRWGGMSENETFCAIRRPVPDISRF</sequence>
<organism evidence="2 3">
    <name type="scientific">Athelia psychrophila</name>
    <dbReference type="NCBI Taxonomy" id="1759441"/>
    <lineage>
        <taxon>Eukaryota</taxon>
        <taxon>Fungi</taxon>
        <taxon>Dikarya</taxon>
        <taxon>Basidiomycota</taxon>
        <taxon>Agaricomycotina</taxon>
        <taxon>Agaricomycetes</taxon>
        <taxon>Agaricomycetidae</taxon>
        <taxon>Atheliales</taxon>
        <taxon>Atheliaceae</taxon>
        <taxon>Athelia</taxon>
    </lineage>
</organism>
<dbReference type="Proteomes" id="UP000076532">
    <property type="component" value="Unassembled WGS sequence"/>
</dbReference>
<dbReference type="EMBL" id="KV417533">
    <property type="protein sequence ID" value="KZP23394.1"/>
    <property type="molecule type" value="Genomic_DNA"/>
</dbReference>